<dbReference type="InterPro" id="IPR011990">
    <property type="entry name" value="TPR-like_helical_dom_sf"/>
</dbReference>
<keyword evidence="6" id="KW-0812">Transmembrane</keyword>
<protein>
    <submittedName>
        <fullName evidence="9">RagB/SusD family nutrient uptake outer membrane protein</fullName>
    </submittedName>
</protein>
<feature type="transmembrane region" description="Helical" evidence="6">
    <location>
        <begin position="12"/>
        <end position="32"/>
    </location>
</feature>
<evidence type="ECO:0000313" key="10">
    <source>
        <dbReference type="Proteomes" id="UP001319180"/>
    </source>
</evidence>
<gene>
    <name evidence="9" type="ORF">KK078_21965</name>
</gene>
<organism evidence="9 10">
    <name type="scientific">Dawidia soli</name>
    <dbReference type="NCBI Taxonomy" id="2782352"/>
    <lineage>
        <taxon>Bacteria</taxon>
        <taxon>Pseudomonadati</taxon>
        <taxon>Bacteroidota</taxon>
        <taxon>Cytophagia</taxon>
        <taxon>Cytophagales</taxon>
        <taxon>Chryseotaleaceae</taxon>
        <taxon>Dawidia</taxon>
    </lineage>
</organism>
<evidence type="ECO:0000256" key="5">
    <source>
        <dbReference type="ARBA" id="ARBA00023237"/>
    </source>
</evidence>
<reference evidence="9 10" key="1">
    <citation type="submission" date="2021-05" db="EMBL/GenBank/DDBJ databases">
        <title>A Polyphasic approach of four new species of the genus Ohtaekwangia: Ohtaekwangia histidinii sp. nov., Ohtaekwangia cretensis sp. nov., Ohtaekwangia indiensis sp. nov., Ohtaekwangia reichenbachii sp. nov. from diverse environment.</title>
        <authorList>
            <person name="Octaviana S."/>
        </authorList>
    </citation>
    <scope>NUCLEOTIDE SEQUENCE [LARGE SCALE GENOMIC DNA]</scope>
    <source>
        <strain evidence="9 10">PWU37</strain>
    </source>
</reference>
<dbReference type="Gene3D" id="1.25.40.390">
    <property type="match status" value="1"/>
</dbReference>
<dbReference type="PROSITE" id="PS51257">
    <property type="entry name" value="PROKAR_LIPOPROTEIN"/>
    <property type="match status" value="1"/>
</dbReference>
<dbReference type="InterPro" id="IPR033985">
    <property type="entry name" value="SusD-like_N"/>
</dbReference>
<dbReference type="Pfam" id="PF07980">
    <property type="entry name" value="SusD_RagB"/>
    <property type="match status" value="1"/>
</dbReference>
<proteinExistence type="inferred from homology"/>
<evidence type="ECO:0000259" key="7">
    <source>
        <dbReference type="Pfam" id="PF07980"/>
    </source>
</evidence>
<feature type="domain" description="RagB/SusD" evidence="7">
    <location>
        <begin position="344"/>
        <end position="465"/>
    </location>
</feature>
<dbReference type="GO" id="GO:0009279">
    <property type="term" value="C:cell outer membrane"/>
    <property type="evidence" value="ECO:0007669"/>
    <property type="project" value="UniProtKB-SubCell"/>
</dbReference>
<evidence type="ECO:0000256" key="4">
    <source>
        <dbReference type="ARBA" id="ARBA00023136"/>
    </source>
</evidence>
<comment type="caution">
    <text evidence="9">The sequence shown here is derived from an EMBL/GenBank/DDBJ whole genome shotgun (WGS) entry which is preliminary data.</text>
</comment>
<comment type="subcellular location">
    <subcellularLocation>
        <location evidence="1">Cell outer membrane</location>
    </subcellularLocation>
</comment>
<dbReference type="InterPro" id="IPR012944">
    <property type="entry name" value="SusD_RagB_dom"/>
</dbReference>
<dbReference type="AlphaFoldDB" id="A0AAP2DCJ0"/>
<feature type="domain" description="SusD-like N-terminal" evidence="8">
    <location>
        <begin position="110"/>
        <end position="231"/>
    </location>
</feature>
<dbReference type="EMBL" id="JAHESC010000038">
    <property type="protein sequence ID" value="MBT1689248.1"/>
    <property type="molecule type" value="Genomic_DNA"/>
</dbReference>
<dbReference type="Pfam" id="PF14322">
    <property type="entry name" value="SusD-like_3"/>
    <property type="match status" value="1"/>
</dbReference>
<dbReference type="Proteomes" id="UP001319180">
    <property type="component" value="Unassembled WGS sequence"/>
</dbReference>
<evidence type="ECO:0000313" key="9">
    <source>
        <dbReference type="EMBL" id="MBT1689248.1"/>
    </source>
</evidence>
<dbReference type="SUPFAM" id="SSF48452">
    <property type="entry name" value="TPR-like"/>
    <property type="match status" value="1"/>
</dbReference>
<comment type="similarity">
    <text evidence="2">Belongs to the SusD family.</text>
</comment>
<keyword evidence="4 6" id="KW-0472">Membrane</keyword>
<dbReference type="RefSeq" id="WP_254092474.1">
    <property type="nucleotide sequence ID" value="NZ_JAHESC010000038.1"/>
</dbReference>
<keyword evidence="3" id="KW-0732">Signal</keyword>
<evidence type="ECO:0000259" key="8">
    <source>
        <dbReference type="Pfam" id="PF14322"/>
    </source>
</evidence>
<name>A0AAP2DCJ0_9BACT</name>
<dbReference type="CDD" id="cd08977">
    <property type="entry name" value="SusD"/>
    <property type="match status" value="1"/>
</dbReference>
<evidence type="ECO:0000256" key="3">
    <source>
        <dbReference type="ARBA" id="ARBA00022729"/>
    </source>
</evidence>
<accession>A0AAP2DCJ0</accession>
<evidence type="ECO:0000256" key="1">
    <source>
        <dbReference type="ARBA" id="ARBA00004442"/>
    </source>
</evidence>
<keyword evidence="6" id="KW-1133">Transmembrane helix</keyword>
<keyword evidence="5" id="KW-0998">Cell outer membrane</keyword>
<evidence type="ECO:0000256" key="2">
    <source>
        <dbReference type="ARBA" id="ARBA00006275"/>
    </source>
</evidence>
<sequence length="465" mass="52673">MKTETRCSQVKPLSRILMLAVIVVLSACVDFVQVGNPRTEVTSRVVYQDDATATAAVLGIYSEMASSPVFTSVSLAMFTGLSSDEFVAYYDEFRGFEQNSLTPGVARLRSDFWLPAYKYIYYANAVIEGLRDNTAISPRVDSLLTGEAYFIRAFCNFHLTNLFGPLPLVNTTDFRINEFLPRVPQDEVYALIEQDLLIARAYLPSDFSAGKGERIRATTWAASALLARLYLYRQRWAEAEAEATRLLEASGGLFSLPPVAEAFLFSSPEAIWQLKPWPAGAFEATHFLIPEGAFYSDVSLRTDMLRIHGENDSRRQWRQYTVTPDGDTLVYPYKYTSPYEPMEYHIEFRLAEQYLIRAEARAQQENLEGALADVDAIRDRAGIEHLQDNGTAWTQPLVLDSILAERRRELFTEGHRWFDLLRTGQAKAVLEVLDGKDWQDTDALYPVPESEIKNNPNLEPQNDGY</sequence>
<evidence type="ECO:0000256" key="6">
    <source>
        <dbReference type="SAM" id="Phobius"/>
    </source>
</evidence>
<keyword evidence="10" id="KW-1185">Reference proteome</keyword>